<reference evidence="1 2" key="1">
    <citation type="journal article" date="2021" name="Elife">
        <title>Chloroplast acquisition without the gene transfer in kleptoplastic sea slugs, Plakobranchus ocellatus.</title>
        <authorList>
            <person name="Maeda T."/>
            <person name="Takahashi S."/>
            <person name="Yoshida T."/>
            <person name="Shimamura S."/>
            <person name="Takaki Y."/>
            <person name="Nagai Y."/>
            <person name="Toyoda A."/>
            <person name="Suzuki Y."/>
            <person name="Arimoto A."/>
            <person name="Ishii H."/>
            <person name="Satoh N."/>
            <person name="Nishiyama T."/>
            <person name="Hasebe M."/>
            <person name="Maruyama T."/>
            <person name="Minagawa J."/>
            <person name="Obokata J."/>
            <person name="Shigenobu S."/>
        </authorList>
    </citation>
    <scope>NUCLEOTIDE SEQUENCE [LARGE SCALE GENOMIC DNA]</scope>
</reference>
<gene>
    <name evidence="1" type="ORF">ElyMa_005257300</name>
</gene>
<organism evidence="1 2">
    <name type="scientific">Elysia marginata</name>
    <dbReference type="NCBI Taxonomy" id="1093978"/>
    <lineage>
        <taxon>Eukaryota</taxon>
        <taxon>Metazoa</taxon>
        <taxon>Spiralia</taxon>
        <taxon>Lophotrochozoa</taxon>
        <taxon>Mollusca</taxon>
        <taxon>Gastropoda</taxon>
        <taxon>Heterobranchia</taxon>
        <taxon>Euthyneura</taxon>
        <taxon>Panpulmonata</taxon>
        <taxon>Sacoglossa</taxon>
        <taxon>Placobranchoidea</taxon>
        <taxon>Plakobranchidae</taxon>
        <taxon>Elysia</taxon>
    </lineage>
</organism>
<sequence>MNSVTFERSQDGTQANSISKKCASFQACQSSIINIGICSGDLTDPTAFPSGTSCSFCCNESSPTGIPCNANLRPNKAINFLTMATPAPVVSSRRCLQCGDPTSGKPCGPGDLLLGTSQPCPPGLNFCMNDIYEKAGDGKTIYKRCVAENECKNKWFKESSDSPECTDYNPRGAVTSDLTCHFCCTSDGCNIPTKPKESSLWTPFYTGG</sequence>
<dbReference type="SUPFAM" id="SSF57302">
    <property type="entry name" value="Snake toxin-like"/>
    <property type="match status" value="1"/>
</dbReference>
<dbReference type="InterPro" id="IPR045860">
    <property type="entry name" value="Snake_toxin-like_sf"/>
</dbReference>
<dbReference type="Proteomes" id="UP000762676">
    <property type="component" value="Unassembled WGS sequence"/>
</dbReference>
<comment type="caution">
    <text evidence="1">The sequence shown here is derived from an EMBL/GenBank/DDBJ whole genome shotgun (WGS) entry which is preliminary data.</text>
</comment>
<name>A0AAV4JWZ6_9GAST</name>
<dbReference type="EMBL" id="BMAT01010486">
    <property type="protein sequence ID" value="GFS27318.1"/>
    <property type="molecule type" value="Genomic_DNA"/>
</dbReference>
<evidence type="ECO:0000313" key="2">
    <source>
        <dbReference type="Proteomes" id="UP000762676"/>
    </source>
</evidence>
<dbReference type="AlphaFoldDB" id="A0AAV4JWZ6"/>
<protein>
    <submittedName>
        <fullName evidence="1">Succinate dehydrogenase [ubiquinone] flavoprotein subunit, mitochondrial</fullName>
    </submittedName>
</protein>
<dbReference type="CDD" id="cd00117">
    <property type="entry name" value="TFP"/>
    <property type="match status" value="1"/>
</dbReference>
<evidence type="ECO:0000313" key="1">
    <source>
        <dbReference type="EMBL" id="GFS27318.1"/>
    </source>
</evidence>
<keyword evidence="2" id="KW-1185">Reference proteome</keyword>
<accession>A0AAV4JWZ6</accession>
<proteinExistence type="predicted"/>